<protein>
    <submittedName>
        <fullName evidence="2">Uncharacterized protein</fullName>
    </submittedName>
</protein>
<evidence type="ECO:0000256" key="1">
    <source>
        <dbReference type="SAM" id="Phobius"/>
    </source>
</evidence>
<evidence type="ECO:0000313" key="2">
    <source>
        <dbReference type="EMBL" id="PPA93438.1"/>
    </source>
</evidence>
<reference evidence="2 3" key="1">
    <citation type="submission" date="2018-02" db="EMBL/GenBank/DDBJ databases">
        <title>Comparative analysis of genomes of three Brevibacillus laterosporus strains producers of potent antimicrobials isolated from silage.</title>
        <authorList>
            <person name="Kojic M."/>
            <person name="Miljkovic M."/>
            <person name="Studholme D."/>
            <person name="Filipic B."/>
        </authorList>
    </citation>
    <scope>NUCLEOTIDE SEQUENCE [LARGE SCALE GENOMIC DNA]</scope>
    <source>
        <strain evidence="2 3">BGSP11</strain>
    </source>
</reference>
<dbReference type="AlphaFoldDB" id="A0AAP8QB90"/>
<evidence type="ECO:0000313" key="3">
    <source>
        <dbReference type="Proteomes" id="UP000239759"/>
    </source>
</evidence>
<feature type="transmembrane region" description="Helical" evidence="1">
    <location>
        <begin position="12"/>
        <end position="29"/>
    </location>
</feature>
<accession>A0AAP8QB90</accession>
<dbReference type="Proteomes" id="UP000239759">
    <property type="component" value="Unassembled WGS sequence"/>
</dbReference>
<organism evidence="2 3">
    <name type="scientific">Brevibacillus laterosporus</name>
    <name type="common">Bacillus laterosporus</name>
    <dbReference type="NCBI Taxonomy" id="1465"/>
    <lineage>
        <taxon>Bacteria</taxon>
        <taxon>Bacillati</taxon>
        <taxon>Bacillota</taxon>
        <taxon>Bacilli</taxon>
        <taxon>Bacillales</taxon>
        <taxon>Paenibacillaceae</taxon>
        <taxon>Brevibacillus</taxon>
    </lineage>
</organism>
<gene>
    <name evidence="2" type="ORF">C4A77_18085</name>
</gene>
<sequence length="64" mass="7650">MNKTKLKQLVQNILIFTVVLIIVGLFLQYKNYGQFNITNIFNEQTIYLLLGYLLVNIVYQYFKK</sequence>
<name>A0AAP8QB90_BRELA</name>
<keyword evidence="1" id="KW-0812">Transmembrane</keyword>
<proteinExistence type="predicted"/>
<feature type="transmembrane region" description="Helical" evidence="1">
    <location>
        <begin position="44"/>
        <end position="62"/>
    </location>
</feature>
<dbReference type="EMBL" id="PRKQ01000025">
    <property type="protein sequence ID" value="PPA93438.1"/>
    <property type="molecule type" value="Genomic_DNA"/>
</dbReference>
<comment type="caution">
    <text evidence="2">The sequence shown here is derived from an EMBL/GenBank/DDBJ whole genome shotgun (WGS) entry which is preliminary data.</text>
</comment>
<keyword evidence="1" id="KW-0472">Membrane</keyword>
<keyword evidence="1" id="KW-1133">Transmembrane helix</keyword>